<gene>
    <name evidence="8" type="ORF">HUT08_01935</name>
</gene>
<evidence type="ECO:0000313" key="8">
    <source>
        <dbReference type="EMBL" id="QKW54170.1"/>
    </source>
</evidence>
<dbReference type="Pfam" id="PF01553">
    <property type="entry name" value="Acyltransferase"/>
    <property type="match status" value="1"/>
</dbReference>
<keyword evidence="5 8" id="KW-0012">Acyltransferase</keyword>
<feature type="region of interest" description="Disordered" evidence="6">
    <location>
        <begin position="45"/>
        <end position="67"/>
    </location>
</feature>
<dbReference type="EMBL" id="CP054929">
    <property type="protein sequence ID" value="QKW54170.1"/>
    <property type="molecule type" value="Genomic_DNA"/>
</dbReference>
<dbReference type="InterPro" id="IPR002123">
    <property type="entry name" value="Plipid/glycerol_acylTrfase"/>
</dbReference>
<evidence type="ECO:0000259" key="7">
    <source>
        <dbReference type="SMART" id="SM00563"/>
    </source>
</evidence>
<keyword evidence="2" id="KW-0444">Lipid biosynthesis</keyword>
<reference evidence="8 9" key="1">
    <citation type="submission" date="2020-06" db="EMBL/GenBank/DDBJ databases">
        <title>Genome mining for natural products.</title>
        <authorList>
            <person name="Zhang B."/>
            <person name="Shi J."/>
            <person name="Ge H."/>
        </authorList>
    </citation>
    <scope>NUCLEOTIDE SEQUENCE [LARGE SCALE GENOMIC DNA]</scope>
    <source>
        <strain evidence="8 9">NA00687</strain>
    </source>
</reference>
<evidence type="ECO:0000256" key="5">
    <source>
        <dbReference type="ARBA" id="ARBA00023315"/>
    </source>
</evidence>
<evidence type="ECO:0000256" key="1">
    <source>
        <dbReference type="ARBA" id="ARBA00005189"/>
    </source>
</evidence>
<feature type="compositionally biased region" description="Low complexity" evidence="6">
    <location>
        <begin position="46"/>
        <end position="64"/>
    </location>
</feature>
<keyword evidence="9" id="KW-1185">Reference proteome</keyword>
<comment type="pathway">
    <text evidence="1">Lipid metabolism.</text>
</comment>
<evidence type="ECO:0000313" key="9">
    <source>
        <dbReference type="Proteomes" id="UP000509303"/>
    </source>
</evidence>
<dbReference type="CDD" id="cd07989">
    <property type="entry name" value="LPLAT_AGPAT-like"/>
    <property type="match status" value="1"/>
</dbReference>
<evidence type="ECO:0000256" key="2">
    <source>
        <dbReference type="ARBA" id="ARBA00022516"/>
    </source>
</evidence>
<dbReference type="GO" id="GO:0006654">
    <property type="term" value="P:phosphatidic acid biosynthetic process"/>
    <property type="evidence" value="ECO:0007669"/>
    <property type="project" value="TreeGrafter"/>
</dbReference>
<evidence type="ECO:0000256" key="4">
    <source>
        <dbReference type="ARBA" id="ARBA00023098"/>
    </source>
</evidence>
<dbReference type="GO" id="GO:0003841">
    <property type="term" value="F:1-acylglycerol-3-phosphate O-acyltransferase activity"/>
    <property type="evidence" value="ECO:0007669"/>
    <property type="project" value="TreeGrafter"/>
</dbReference>
<feature type="domain" description="Phospholipid/glycerol acyltransferase" evidence="7">
    <location>
        <begin position="77"/>
        <end position="189"/>
    </location>
</feature>
<evidence type="ECO:0000256" key="3">
    <source>
        <dbReference type="ARBA" id="ARBA00022679"/>
    </source>
</evidence>
<dbReference type="Proteomes" id="UP000509303">
    <property type="component" value="Chromosome"/>
</dbReference>
<feature type="region of interest" description="Disordered" evidence="6">
    <location>
        <begin position="301"/>
        <end position="329"/>
    </location>
</feature>
<dbReference type="PANTHER" id="PTHR10434:SF64">
    <property type="entry name" value="1-ACYL-SN-GLYCEROL-3-PHOSPHATE ACYLTRANSFERASE-RELATED"/>
    <property type="match status" value="1"/>
</dbReference>
<evidence type="ECO:0000256" key="6">
    <source>
        <dbReference type="SAM" id="MobiDB-lite"/>
    </source>
</evidence>
<sequence>MAFARRVLSALAAGEALADPAAVRAHAQSILAAIGVRLEHLGGPLSAPTASTGPTGPSAATGPGAAAGAGGTGGVGTLVVANHISWLDVIALLAVEPVTMLAKREVGDWPLVGTLTRRAGTRFIDRDSMRGLPRTVDEIAGSLRGGRSVMVFPQGATWCAGTTGDFRRATFQAAIDAGAPVRPVTLGYFQHHALSTVAAFVGDDDFGSSLRRVMSADGVTARVQVHPAIPASAARDRRELAALAREAVRDAAPTTTNRPRAEADATGVRDAACGRGLPVLPAAGWGVDIGCGADAVAGAERGSVPVVRRPRRPLAEREASSVRGGRQRR</sequence>
<keyword evidence="3 8" id="KW-0808">Transferase</keyword>
<dbReference type="SUPFAM" id="SSF69593">
    <property type="entry name" value="Glycerol-3-phosphate (1)-acyltransferase"/>
    <property type="match status" value="1"/>
</dbReference>
<organism evidence="8 9">
    <name type="scientific">Streptomyces buecherae</name>
    <dbReference type="NCBI Taxonomy" id="2763006"/>
    <lineage>
        <taxon>Bacteria</taxon>
        <taxon>Bacillati</taxon>
        <taxon>Actinomycetota</taxon>
        <taxon>Actinomycetes</taxon>
        <taxon>Kitasatosporales</taxon>
        <taxon>Streptomycetaceae</taxon>
        <taxon>Streptomyces</taxon>
    </lineage>
</organism>
<dbReference type="PANTHER" id="PTHR10434">
    <property type="entry name" value="1-ACYL-SN-GLYCEROL-3-PHOSPHATE ACYLTRANSFERASE"/>
    <property type="match status" value="1"/>
</dbReference>
<proteinExistence type="predicted"/>
<name>A0A7H8NID2_9ACTN</name>
<dbReference type="AlphaFoldDB" id="A0A7H8NID2"/>
<keyword evidence="4" id="KW-0443">Lipid metabolism</keyword>
<accession>A0A7H8NID2</accession>
<dbReference type="SMART" id="SM00563">
    <property type="entry name" value="PlsC"/>
    <property type="match status" value="1"/>
</dbReference>
<protein>
    <submittedName>
        <fullName evidence="8">1-acyl-sn-glycerol-3-phosphate acyltransferase</fullName>
    </submittedName>
</protein>